<gene>
    <name evidence="1" type="ORF">SDC9_164253</name>
</gene>
<dbReference type="EMBL" id="VSSQ01063911">
    <property type="protein sequence ID" value="MPN16906.1"/>
    <property type="molecule type" value="Genomic_DNA"/>
</dbReference>
<reference evidence="1" key="1">
    <citation type="submission" date="2019-08" db="EMBL/GenBank/DDBJ databases">
        <authorList>
            <person name="Kucharzyk K."/>
            <person name="Murdoch R.W."/>
            <person name="Higgins S."/>
            <person name="Loffler F."/>
        </authorList>
    </citation>
    <scope>NUCLEOTIDE SEQUENCE</scope>
</reference>
<organism evidence="1">
    <name type="scientific">bioreactor metagenome</name>
    <dbReference type="NCBI Taxonomy" id="1076179"/>
    <lineage>
        <taxon>unclassified sequences</taxon>
        <taxon>metagenomes</taxon>
        <taxon>ecological metagenomes</taxon>
    </lineage>
</organism>
<protein>
    <submittedName>
        <fullName evidence="1">Uncharacterized protein</fullName>
    </submittedName>
</protein>
<name>A0A645FT54_9ZZZZ</name>
<comment type="caution">
    <text evidence="1">The sequence shown here is derived from an EMBL/GenBank/DDBJ whole genome shotgun (WGS) entry which is preliminary data.</text>
</comment>
<proteinExistence type="predicted"/>
<evidence type="ECO:0000313" key="1">
    <source>
        <dbReference type="EMBL" id="MPN16906.1"/>
    </source>
</evidence>
<sequence length="134" mass="15008">MDSNNKHIVKEGYKLSNPNYGEAVWQKLVQPSKNIQMVFAGHIAIPNDPKGHIAFRVDENAGGKKVNQMVFNAQALGGGWHGNGGDGWLRILEFLPDGKTVKVKTFSPLFAISPTTQKYAWRTEPYDEFTFELD</sequence>
<dbReference type="AlphaFoldDB" id="A0A645FT54"/>
<accession>A0A645FT54</accession>